<accession>A0A4P5PAG9</accession>
<sequence>MLTEYQLRMPKHIIAGEHALEKLAEIINSDVKKIVLFTDKGILATGLVDLPKTIIEKAGIDYTIISDIPAEPSYHEAQSMVDLFKKEQADFIIAIGGGSVMDVAKLSSILATDEYQVKDLLENPLLAKKQVNSLMIPTTAGTGAEATPNSIVGVPEKDLKIGIVNPEMIADYVILDSRMIKNLPKPIAAATGVDALCHAIECFTSTKANPISNTFALEALDLIMNNIIEACTDPQALKAKSDMLLGSFYAGVAITASGTTAVHALSYPLGGKYHIAHGVSNAMLLTPVMKFNEPAIKELLAAAYDRVIKGGNQSLSIAEKSAHMINQLEKIVTVLEIPTSLKTFNVPSEDLDGLVAAGMEVTRLLVNNKREVTPEDAKKIYLEIL</sequence>
<organism evidence="4 5">
    <name type="scientific">Enterococcus florum</name>
    <dbReference type="NCBI Taxonomy" id="2480627"/>
    <lineage>
        <taxon>Bacteria</taxon>
        <taxon>Bacillati</taxon>
        <taxon>Bacillota</taxon>
        <taxon>Bacilli</taxon>
        <taxon>Lactobacillales</taxon>
        <taxon>Enterococcaceae</taxon>
        <taxon>Enterococcus</taxon>
    </lineage>
</organism>
<name>A0A4P5PAG9_9ENTE</name>
<comment type="caution">
    <text evidence="4">The sequence shown here is derived from an EMBL/GenBank/DDBJ whole genome shotgun (WGS) entry which is preliminary data.</text>
</comment>
<protein>
    <submittedName>
        <fullName evidence="4">Alcohol dehydrogenase</fullName>
    </submittedName>
</protein>
<dbReference type="RefSeq" id="WP_146623489.1">
    <property type="nucleotide sequence ID" value="NZ_BJCC01000027.1"/>
</dbReference>
<feature type="domain" description="Alcohol dehydrogenase iron-type/glycerol dehydrogenase GldA" evidence="2">
    <location>
        <begin position="10"/>
        <end position="176"/>
    </location>
</feature>
<keyword evidence="1" id="KW-0560">Oxidoreductase</keyword>
<dbReference type="EMBL" id="BJCC01000027">
    <property type="protein sequence ID" value="GCF95087.1"/>
    <property type="molecule type" value="Genomic_DNA"/>
</dbReference>
<dbReference type="CDD" id="cd08551">
    <property type="entry name" value="Fe-ADH"/>
    <property type="match status" value="1"/>
</dbReference>
<dbReference type="Proteomes" id="UP000290567">
    <property type="component" value="Unassembled WGS sequence"/>
</dbReference>
<dbReference type="GO" id="GO:0004022">
    <property type="term" value="F:alcohol dehydrogenase (NAD+) activity"/>
    <property type="evidence" value="ECO:0007669"/>
    <property type="project" value="UniProtKB-ARBA"/>
</dbReference>
<dbReference type="Gene3D" id="3.40.50.1970">
    <property type="match status" value="1"/>
</dbReference>
<evidence type="ECO:0000259" key="3">
    <source>
        <dbReference type="Pfam" id="PF25137"/>
    </source>
</evidence>
<feature type="domain" description="Fe-containing alcohol dehydrogenase-like C-terminal" evidence="3">
    <location>
        <begin position="189"/>
        <end position="383"/>
    </location>
</feature>
<reference evidence="5" key="1">
    <citation type="submission" date="2019-02" db="EMBL/GenBank/DDBJ databases">
        <title>Draft genome sequence of Enterococcus sp. Gos25-1.</title>
        <authorList>
            <person name="Tanaka N."/>
            <person name="Shiwa Y."/>
            <person name="Fujita N."/>
        </authorList>
    </citation>
    <scope>NUCLEOTIDE SEQUENCE [LARGE SCALE GENOMIC DNA]</scope>
    <source>
        <strain evidence="5">Gos25-1</strain>
    </source>
</reference>
<keyword evidence="5" id="KW-1185">Reference proteome</keyword>
<dbReference type="PROSITE" id="PS00913">
    <property type="entry name" value="ADH_IRON_1"/>
    <property type="match status" value="1"/>
</dbReference>
<dbReference type="AlphaFoldDB" id="A0A4P5PAG9"/>
<dbReference type="OrthoDB" id="9815791at2"/>
<dbReference type="Pfam" id="PF00465">
    <property type="entry name" value="Fe-ADH"/>
    <property type="match status" value="1"/>
</dbReference>
<dbReference type="Gene3D" id="1.20.1090.10">
    <property type="entry name" value="Dehydroquinate synthase-like - alpha domain"/>
    <property type="match status" value="1"/>
</dbReference>
<dbReference type="InterPro" id="IPR001670">
    <property type="entry name" value="ADH_Fe/GldA"/>
</dbReference>
<dbReference type="FunFam" id="3.40.50.1970:FF:000003">
    <property type="entry name" value="Alcohol dehydrogenase, iron-containing"/>
    <property type="match status" value="1"/>
</dbReference>
<dbReference type="GO" id="GO:0046872">
    <property type="term" value="F:metal ion binding"/>
    <property type="evidence" value="ECO:0007669"/>
    <property type="project" value="InterPro"/>
</dbReference>
<evidence type="ECO:0000259" key="2">
    <source>
        <dbReference type="Pfam" id="PF00465"/>
    </source>
</evidence>
<proteinExistence type="predicted"/>
<dbReference type="Pfam" id="PF25137">
    <property type="entry name" value="ADH_Fe_C"/>
    <property type="match status" value="1"/>
</dbReference>
<evidence type="ECO:0000313" key="4">
    <source>
        <dbReference type="EMBL" id="GCF95087.1"/>
    </source>
</evidence>
<dbReference type="PANTHER" id="PTHR11496">
    <property type="entry name" value="ALCOHOL DEHYDROGENASE"/>
    <property type="match status" value="1"/>
</dbReference>
<evidence type="ECO:0000256" key="1">
    <source>
        <dbReference type="ARBA" id="ARBA00023002"/>
    </source>
</evidence>
<dbReference type="InterPro" id="IPR056798">
    <property type="entry name" value="ADH_Fe_C"/>
</dbReference>
<dbReference type="InterPro" id="IPR039697">
    <property type="entry name" value="Alcohol_dehydrogenase_Fe"/>
</dbReference>
<gene>
    <name evidence="4" type="ORF">NRIC_29780</name>
</gene>
<dbReference type="InterPro" id="IPR018211">
    <property type="entry name" value="ADH_Fe_CS"/>
</dbReference>
<evidence type="ECO:0000313" key="5">
    <source>
        <dbReference type="Proteomes" id="UP000290567"/>
    </source>
</evidence>
<dbReference type="PANTHER" id="PTHR11496:SF83">
    <property type="entry name" value="HYDROXYACID-OXOACID TRANSHYDROGENASE, MITOCHONDRIAL"/>
    <property type="match status" value="1"/>
</dbReference>
<dbReference type="SUPFAM" id="SSF56796">
    <property type="entry name" value="Dehydroquinate synthase-like"/>
    <property type="match status" value="1"/>
</dbReference>